<dbReference type="OrthoDB" id="9762009at2"/>
<dbReference type="InterPro" id="IPR051406">
    <property type="entry name" value="PLD_domain"/>
</dbReference>
<keyword evidence="6" id="KW-0443">Lipid metabolism</keyword>
<dbReference type="CDD" id="cd04486">
    <property type="entry name" value="YhcR_OBF_like"/>
    <property type="match status" value="1"/>
</dbReference>
<dbReference type="RefSeq" id="WP_057953275.1">
    <property type="nucleotide sequence ID" value="NZ_CP013118.1"/>
</dbReference>
<comment type="similarity">
    <text evidence="2">Belongs to the phospholipase D family.</text>
</comment>
<comment type="catalytic activity">
    <reaction evidence="1">
        <text>a 1,2-diacyl-sn-glycero-3-phosphocholine + H2O = a 1,2-diacyl-sn-glycero-3-phosphate + choline + H(+)</text>
        <dbReference type="Rhea" id="RHEA:14445"/>
        <dbReference type="ChEBI" id="CHEBI:15354"/>
        <dbReference type="ChEBI" id="CHEBI:15377"/>
        <dbReference type="ChEBI" id="CHEBI:15378"/>
        <dbReference type="ChEBI" id="CHEBI:57643"/>
        <dbReference type="ChEBI" id="CHEBI:58608"/>
        <dbReference type="EC" id="3.1.4.4"/>
    </reaction>
</comment>
<evidence type="ECO:0000256" key="6">
    <source>
        <dbReference type="ARBA" id="ARBA00023098"/>
    </source>
</evidence>
<dbReference type="STRING" id="1307839.L21SP5_02220"/>
<dbReference type="NCBIfam" id="TIGR04183">
    <property type="entry name" value="Por_Secre_tail"/>
    <property type="match status" value="1"/>
</dbReference>
<dbReference type="InterPro" id="IPR025202">
    <property type="entry name" value="PLD-like_dom"/>
</dbReference>
<feature type="chain" id="PRO_5006599333" description="phospholipase D" evidence="7">
    <location>
        <begin position="19"/>
        <end position="727"/>
    </location>
</feature>
<dbReference type="Gene3D" id="3.30.870.10">
    <property type="entry name" value="Endonuclease Chain A"/>
    <property type="match status" value="2"/>
</dbReference>
<proteinExistence type="inferred from homology"/>
<keyword evidence="10" id="KW-1185">Reference proteome</keyword>
<dbReference type="GO" id="GO:0004630">
    <property type="term" value="F:phospholipase D activity"/>
    <property type="evidence" value="ECO:0007669"/>
    <property type="project" value="UniProtKB-EC"/>
</dbReference>
<protein>
    <recommendedName>
        <fullName evidence="3">phospholipase D</fullName>
        <ecNumber evidence="3">3.1.4.4</ecNumber>
    </recommendedName>
</protein>
<dbReference type="GO" id="GO:0006793">
    <property type="term" value="P:phosphorus metabolic process"/>
    <property type="evidence" value="ECO:0007669"/>
    <property type="project" value="UniProtKB-ARBA"/>
</dbReference>
<dbReference type="PANTHER" id="PTHR43856:SF1">
    <property type="entry name" value="MITOCHONDRIAL CARDIOLIPIN HYDROLASE"/>
    <property type="match status" value="1"/>
</dbReference>
<evidence type="ECO:0000256" key="3">
    <source>
        <dbReference type="ARBA" id="ARBA00012027"/>
    </source>
</evidence>
<evidence type="ECO:0000256" key="7">
    <source>
        <dbReference type="SAM" id="SignalP"/>
    </source>
</evidence>
<dbReference type="PROSITE" id="PS50035">
    <property type="entry name" value="PLD"/>
    <property type="match status" value="1"/>
</dbReference>
<dbReference type="EC" id="3.1.4.4" evidence="3"/>
<evidence type="ECO:0000256" key="4">
    <source>
        <dbReference type="ARBA" id="ARBA00022801"/>
    </source>
</evidence>
<evidence type="ECO:0000313" key="9">
    <source>
        <dbReference type="EMBL" id="ALO15853.1"/>
    </source>
</evidence>
<dbReference type="KEGG" id="blq:L21SP5_02220"/>
<dbReference type="PANTHER" id="PTHR43856">
    <property type="entry name" value="CARDIOLIPIN HYDROLASE"/>
    <property type="match status" value="1"/>
</dbReference>
<dbReference type="InterPro" id="IPR003961">
    <property type="entry name" value="FN3_dom"/>
</dbReference>
<evidence type="ECO:0000256" key="2">
    <source>
        <dbReference type="ARBA" id="ARBA00008664"/>
    </source>
</evidence>
<evidence type="ECO:0000259" key="8">
    <source>
        <dbReference type="PROSITE" id="PS50035"/>
    </source>
</evidence>
<dbReference type="GO" id="GO:0016042">
    <property type="term" value="P:lipid catabolic process"/>
    <property type="evidence" value="ECO:0007669"/>
    <property type="project" value="UniProtKB-KW"/>
</dbReference>
<name>A0A0S2I0P5_9BACT</name>
<dbReference type="InterPro" id="IPR026444">
    <property type="entry name" value="Secre_tail"/>
</dbReference>
<keyword evidence="4 9" id="KW-0378">Hydrolase</keyword>
<evidence type="ECO:0000256" key="1">
    <source>
        <dbReference type="ARBA" id="ARBA00000798"/>
    </source>
</evidence>
<evidence type="ECO:0000256" key="5">
    <source>
        <dbReference type="ARBA" id="ARBA00022963"/>
    </source>
</evidence>
<feature type="domain" description="PLD phosphodiesterase" evidence="8">
    <location>
        <begin position="397"/>
        <end position="429"/>
    </location>
</feature>
<keyword evidence="7" id="KW-0732">Signal</keyword>
<dbReference type="InterPro" id="IPR001736">
    <property type="entry name" value="PLipase_D/transphosphatidylase"/>
</dbReference>
<dbReference type="AlphaFoldDB" id="A0A0S2I0P5"/>
<organism evidence="9 10">
    <name type="scientific">Salinivirga cyanobacteriivorans</name>
    <dbReference type="NCBI Taxonomy" id="1307839"/>
    <lineage>
        <taxon>Bacteria</taxon>
        <taxon>Pseudomonadati</taxon>
        <taxon>Bacteroidota</taxon>
        <taxon>Bacteroidia</taxon>
        <taxon>Bacteroidales</taxon>
        <taxon>Salinivirgaceae</taxon>
        <taxon>Salinivirga</taxon>
    </lineage>
</organism>
<dbReference type="SUPFAM" id="SSF56024">
    <property type="entry name" value="Phospholipase D/nuclease"/>
    <property type="match status" value="2"/>
</dbReference>
<reference evidence="9 10" key="1">
    <citation type="submission" date="2015-11" db="EMBL/GenBank/DDBJ databases">
        <title>Description and complete genome sequence of a novel strain predominating in hypersaline microbial mats and representing a new family of the Bacteriodetes phylum.</title>
        <authorList>
            <person name="Spring S."/>
            <person name="Bunk B."/>
            <person name="Sproer C."/>
            <person name="Klenk H.-P."/>
        </authorList>
    </citation>
    <scope>NUCLEOTIDE SEQUENCE [LARGE SCALE GENOMIC DNA]</scope>
    <source>
        <strain evidence="9 10">L21-Spi-D4</strain>
    </source>
</reference>
<dbReference type="GO" id="GO:0016891">
    <property type="term" value="F:RNA endonuclease activity producing 5'-phosphomonoesters, hydrolytic mechanism"/>
    <property type="evidence" value="ECO:0007669"/>
    <property type="project" value="TreeGrafter"/>
</dbReference>
<feature type="signal peptide" evidence="7">
    <location>
        <begin position="1"/>
        <end position="18"/>
    </location>
</feature>
<evidence type="ECO:0000313" key="10">
    <source>
        <dbReference type="Proteomes" id="UP000064893"/>
    </source>
</evidence>
<dbReference type="Pfam" id="PF13091">
    <property type="entry name" value="PLDc_2"/>
    <property type="match status" value="2"/>
</dbReference>
<dbReference type="CDD" id="cd00063">
    <property type="entry name" value="FN3"/>
    <property type="match status" value="1"/>
</dbReference>
<dbReference type="EMBL" id="CP013118">
    <property type="protein sequence ID" value="ALO15853.1"/>
    <property type="molecule type" value="Genomic_DNA"/>
</dbReference>
<dbReference type="PATRIC" id="fig|1307839.3.peg.2338"/>
<keyword evidence="5" id="KW-0442">Lipid degradation</keyword>
<gene>
    <name evidence="9" type="primary">pld_1</name>
    <name evidence="9" type="ORF">L21SP5_02220</name>
</gene>
<dbReference type="Proteomes" id="UP000064893">
    <property type="component" value="Chromosome"/>
</dbReference>
<sequence length="727" mass="80103" precursor="true">MKFFTLLFTSLLALGLQAQVVPIYDIQGQSSASPYDGYEITTKGIVTAAFAGSYFIQDGDSAWCGMYIYDNTYTPQPGDSVQLTATVEEYYNMTEMTNVSSYQVINTGNPVPEPVVITTGEATEAYESVFIRVEDATCTNPDLGYGEWELNDGSGAVAVDDMGYPYTPTQGLNYNVQGPLNYSYSAFKIEPRNENDVQVSEALFINGPVSISDIQETSVTFSWETNAVSNTVLAYGETNALELDTIVVDESVTAHTITLDGLSANTIYYVKPYSIAGEDTTLSSVHLAPTKSTSSGAMKVYFNHSIDSTEAWENYAVAIPNAFTDTIISYIDKAQQTLDITMYDLVDTTDGEVIRIINAINDAYDRGVTVRYITDDEPANPLLDSLNPSIPLLRGNAEAIMHDKFIIIDAQSIDSSWVMTGSTNHTIANLDKDYNNIICIQDHQLAKGYLMEFNEMWGSEGAAPDEGAALFGADKTDNTPHHYNIGGIYVESYFSPSDGTTSKIVEKIDAAQSSVEFGMLVFTENTLGTAIKNAHDRGLDVRGIIDYTGFSGDEYDFLVSEGVNVLAYENEDGSEWPEGATLHHKYAVLDQATENAVLITGSHNWSASAESINDENTLIIHDRNMANLYHQEFAKRFQELEDLLNIDDVVENSMFRLYPNPSENVLHVDMHDFGNAQYRIVNIQGRVVMSGQINANHVAIRHNLPSGLYVLTIESDSQAVQNKFIVR</sequence>
<dbReference type="Pfam" id="PF18962">
    <property type="entry name" value="Por_Secre_tail"/>
    <property type="match status" value="1"/>
</dbReference>
<accession>A0A0S2I0P5</accession>